<dbReference type="EMBL" id="NEVU01000003">
    <property type="protein sequence ID" value="OZI71554.1"/>
    <property type="molecule type" value="Genomic_DNA"/>
</dbReference>
<evidence type="ECO:0000313" key="1">
    <source>
        <dbReference type="EMBL" id="OZI71554.1"/>
    </source>
</evidence>
<reference evidence="2" key="1">
    <citation type="submission" date="2017-05" db="EMBL/GenBank/DDBJ databases">
        <title>Complete and WGS of Bordetella genogroups.</title>
        <authorList>
            <person name="Spilker T."/>
            <person name="Lipuma J."/>
        </authorList>
    </citation>
    <scope>NUCLEOTIDE SEQUENCE [LARGE SCALE GENOMIC DNA]</scope>
    <source>
        <strain evidence="2">AU6712</strain>
    </source>
</reference>
<sequence length="120" mass="12443">MRVVTFAVQQVAFDVIAERPNLRPDVGIRTQTLLPVGILRSVCPYAPRVAAAGEAKRVGIGAGARTRPTIAGHESGGRAGGAIGSEVLINIRPAMQYELISLGALVGIPRLGAVMAAFQA</sequence>
<dbReference type="AlphaFoldDB" id="A0A261VBM6"/>
<evidence type="ECO:0000313" key="2">
    <source>
        <dbReference type="Proteomes" id="UP000216429"/>
    </source>
</evidence>
<gene>
    <name evidence="1" type="ORF">CAL22_17235</name>
</gene>
<accession>A0A261VBM6</accession>
<name>A0A261VBM6_9BORD</name>
<organism evidence="1 2">
    <name type="scientific">Bordetella genomosp. 12</name>
    <dbReference type="NCBI Taxonomy" id="463035"/>
    <lineage>
        <taxon>Bacteria</taxon>
        <taxon>Pseudomonadati</taxon>
        <taxon>Pseudomonadota</taxon>
        <taxon>Betaproteobacteria</taxon>
        <taxon>Burkholderiales</taxon>
        <taxon>Alcaligenaceae</taxon>
        <taxon>Bordetella</taxon>
    </lineage>
</organism>
<comment type="caution">
    <text evidence="1">The sequence shown here is derived from an EMBL/GenBank/DDBJ whole genome shotgun (WGS) entry which is preliminary data.</text>
</comment>
<keyword evidence="2" id="KW-1185">Reference proteome</keyword>
<proteinExistence type="predicted"/>
<dbReference type="Proteomes" id="UP000216429">
    <property type="component" value="Unassembled WGS sequence"/>
</dbReference>
<protein>
    <submittedName>
        <fullName evidence="1">Uncharacterized protein</fullName>
    </submittedName>
</protein>